<dbReference type="InterPro" id="IPR020568">
    <property type="entry name" value="Ribosomal_Su5_D2-typ_SF"/>
</dbReference>
<dbReference type="Gene3D" id="3.30.70.3170">
    <property type="match status" value="1"/>
</dbReference>
<dbReference type="InterPro" id="IPR006206">
    <property type="entry name" value="Mevalonate/galactokinase"/>
</dbReference>
<dbReference type="PANTHER" id="PTHR10457">
    <property type="entry name" value="MEVALONATE KINASE/GALACTOKINASE"/>
    <property type="match status" value="1"/>
</dbReference>
<keyword evidence="2" id="KW-0547">Nucleotide-binding</keyword>
<dbReference type="PRINTS" id="PR00473">
    <property type="entry name" value="GALCTOKINASE"/>
</dbReference>
<evidence type="ECO:0000313" key="6">
    <source>
        <dbReference type="Proteomes" id="UP000887577"/>
    </source>
</evidence>
<dbReference type="GO" id="GO:0006012">
    <property type="term" value="P:galactose metabolic process"/>
    <property type="evidence" value="ECO:0007669"/>
    <property type="project" value="InterPro"/>
</dbReference>
<dbReference type="Pfam" id="PF00288">
    <property type="entry name" value="GHMP_kinases_N"/>
    <property type="match status" value="1"/>
</dbReference>
<dbReference type="GO" id="GO:0005829">
    <property type="term" value="C:cytosol"/>
    <property type="evidence" value="ECO:0007669"/>
    <property type="project" value="TreeGrafter"/>
</dbReference>
<dbReference type="Gene3D" id="1.20.1440.340">
    <property type="match status" value="1"/>
</dbReference>
<organism evidence="6 7">
    <name type="scientific">Panagrolaimus superbus</name>
    <dbReference type="NCBI Taxonomy" id="310955"/>
    <lineage>
        <taxon>Eukaryota</taxon>
        <taxon>Metazoa</taxon>
        <taxon>Ecdysozoa</taxon>
        <taxon>Nematoda</taxon>
        <taxon>Chromadorea</taxon>
        <taxon>Rhabditida</taxon>
        <taxon>Tylenchina</taxon>
        <taxon>Panagrolaimomorpha</taxon>
        <taxon>Panagrolaimoidea</taxon>
        <taxon>Panagrolaimidae</taxon>
        <taxon>Panagrolaimus</taxon>
    </lineage>
</organism>
<dbReference type="PROSITE" id="PS00106">
    <property type="entry name" value="GALACTOKINASE"/>
    <property type="match status" value="1"/>
</dbReference>
<keyword evidence="3" id="KW-0067">ATP-binding</keyword>
<sequence length="321" mass="36290">MPSIDNIEEELCSKFEQKFRHKPQILVRCPGRVNLIGEHIDYSGFSVLPMAIKHATYVLLRKNGTEKINFFNTDEKYESYVHDATIPWTGTTKPKWYHYFLSGWKGSQEQLRSPPNESLGLDVLLSGNVPPNAGLSSSSSVVCAALLACLAANAKLNPEKLDRSGLADVATRVERYIGVEGGGMDQAIECLASEGQALRIDFNPLLSTQVHLPKEALFAVIHSGAEYNKAASSYYNERVVECRIAAQIVAKRLVHCNWREIRTLRHLSEFLQKDFEDMIDVINRHFDEEPMSRENVLRELETTDDDLIEYSLNNNTTQKIM</sequence>
<dbReference type="InterPro" id="IPR000705">
    <property type="entry name" value="Galactokinase"/>
</dbReference>
<dbReference type="InterPro" id="IPR019539">
    <property type="entry name" value="GalKase_N"/>
</dbReference>
<dbReference type="PRINTS" id="PR00959">
    <property type="entry name" value="MEVGALKINASE"/>
</dbReference>
<accession>A0A914XVA8</accession>
<comment type="similarity">
    <text evidence="1">Belongs to the GHMP kinase family. GalK subfamily.</text>
</comment>
<evidence type="ECO:0000256" key="2">
    <source>
        <dbReference type="ARBA" id="ARBA00022741"/>
    </source>
</evidence>
<keyword evidence="6" id="KW-1185">Reference proteome</keyword>
<feature type="domain" description="Galactokinase N-terminal" evidence="5">
    <location>
        <begin position="14"/>
        <end position="62"/>
    </location>
</feature>
<dbReference type="InterPro" id="IPR014721">
    <property type="entry name" value="Ribsml_uS5_D2-typ_fold_subgr"/>
</dbReference>
<dbReference type="Pfam" id="PF10509">
    <property type="entry name" value="GalKase_gal_bdg"/>
    <property type="match status" value="1"/>
</dbReference>
<evidence type="ECO:0000259" key="5">
    <source>
        <dbReference type="Pfam" id="PF10509"/>
    </source>
</evidence>
<dbReference type="GO" id="GO:0004335">
    <property type="term" value="F:galactokinase activity"/>
    <property type="evidence" value="ECO:0007669"/>
    <property type="project" value="InterPro"/>
</dbReference>
<dbReference type="PANTHER" id="PTHR10457:SF7">
    <property type="entry name" value="GALACTOKINASE-RELATED"/>
    <property type="match status" value="1"/>
</dbReference>
<dbReference type="InterPro" id="IPR019741">
    <property type="entry name" value="Galactokinase_CS"/>
</dbReference>
<dbReference type="Gene3D" id="3.30.230.10">
    <property type="match status" value="1"/>
</dbReference>
<dbReference type="GO" id="GO:0005524">
    <property type="term" value="F:ATP binding"/>
    <property type="evidence" value="ECO:0007669"/>
    <property type="project" value="UniProtKB-KW"/>
</dbReference>
<evidence type="ECO:0000256" key="1">
    <source>
        <dbReference type="ARBA" id="ARBA00006566"/>
    </source>
</evidence>
<dbReference type="InterPro" id="IPR006204">
    <property type="entry name" value="GHMP_kinase_N_dom"/>
</dbReference>
<evidence type="ECO:0000259" key="4">
    <source>
        <dbReference type="Pfam" id="PF00288"/>
    </source>
</evidence>
<reference evidence="7" key="1">
    <citation type="submission" date="2022-11" db="UniProtKB">
        <authorList>
            <consortium name="WormBaseParasite"/>
        </authorList>
    </citation>
    <scope>IDENTIFICATION</scope>
</reference>
<evidence type="ECO:0000256" key="3">
    <source>
        <dbReference type="ARBA" id="ARBA00022840"/>
    </source>
</evidence>
<dbReference type="SUPFAM" id="SSF54211">
    <property type="entry name" value="Ribosomal protein S5 domain 2-like"/>
    <property type="match status" value="1"/>
</dbReference>
<dbReference type="Proteomes" id="UP000887577">
    <property type="component" value="Unplaced"/>
</dbReference>
<name>A0A914XVA8_9BILA</name>
<feature type="domain" description="GHMP kinase N-terminal" evidence="4">
    <location>
        <begin position="119"/>
        <end position="189"/>
    </location>
</feature>
<proteinExistence type="inferred from homology"/>
<protein>
    <submittedName>
        <fullName evidence="7">Galactokinase</fullName>
    </submittedName>
</protein>
<dbReference type="PIRSF" id="PIRSF000530">
    <property type="entry name" value="Galactokinase"/>
    <property type="match status" value="1"/>
</dbReference>
<dbReference type="AlphaFoldDB" id="A0A914XVA8"/>
<dbReference type="WBParaSite" id="PSU_v2.g11873.t1">
    <property type="protein sequence ID" value="PSU_v2.g11873.t1"/>
    <property type="gene ID" value="PSU_v2.g11873"/>
</dbReference>
<evidence type="ECO:0000313" key="7">
    <source>
        <dbReference type="WBParaSite" id="PSU_v2.g11873.t1"/>
    </source>
</evidence>